<keyword evidence="2" id="KW-0812">Transmembrane</keyword>
<feature type="compositionally biased region" description="Basic and acidic residues" evidence="1">
    <location>
        <begin position="284"/>
        <end position="296"/>
    </location>
</feature>
<feature type="compositionally biased region" description="Basic and acidic residues" evidence="1">
    <location>
        <begin position="373"/>
        <end position="383"/>
    </location>
</feature>
<accession>A0AAX4HCK2</accession>
<proteinExistence type="predicted"/>
<feature type="transmembrane region" description="Helical" evidence="2">
    <location>
        <begin position="12"/>
        <end position="33"/>
    </location>
</feature>
<name>A0AAX4HCK2_9ASCO</name>
<evidence type="ECO:0000313" key="4">
    <source>
        <dbReference type="Proteomes" id="UP001338582"/>
    </source>
</evidence>
<keyword evidence="4" id="KW-1185">Reference proteome</keyword>
<dbReference type="KEGG" id="asau:88174507"/>
<evidence type="ECO:0000256" key="2">
    <source>
        <dbReference type="SAM" id="Phobius"/>
    </source>
</evidence>
<feature type="region of interest" description="Disordered" evidence="1">
    <location>
        <begin position="209"/>
        <end position="243"/>
    </location>
</feature>
<keyword evidence="2" id="KW-1133">Transmembrane helix</keyword>
<dbReference type="GeneID" id="88174507"/>
<dbReference type="Proteomes" id="UP001338582">
    <property type="component" value="Chromosome 4"/>
</dbReference>
<feature type="region of interest" description="Disordered" evidence="1">
    <location>
        <begin position="263"/>
        <end position="304"/>
    </location>
</feature>
<dbReference type="RefSeq" id="XP_062878480.1">
    <property type="nucleotide sequence ID" value="XM_063022410.1"/>
</dbReference>
<reference evidence="3 4" key="1">
    <citation type="submission" date="2023-10" db="EMBL/GenBank/DDBJ databases">
        <title>Draft Genome Sequence of Candida saopaulonensis from a very Premature Infant with Sepsis.</title>
        <authorList>
            <person name="Ning Y."/>
            <person name="Dai R."/>
            <person name="Xiao M."/>
            <person name="Xu Y."/>
            <person name="Yan Q."/>
            <person name="Zhang L."/>
        </authorList>
    </citation>
    <scope>NUCLEOTIDE SEQUENCE [LARGE SCALE GENOMIC DNA]</scope>
    <source>
        <strain evidence="3 4">19XY460</strain>
    </source>
</reference>
<evidence type="ECO:0000256" key="1">
    <source>
        <dbReference type="SAM" id="MobiDB-lite"/>
    </source>
</evidence>
<keyword evidence="2" id="KW-0472">Membrane</keyword>
<organism evidence="3 4">
    <name type="scientific">Australozyma saopauloensis</name>
    <dbReference type="NCBI Taxonomy" id="291208"/>
    <lineage>
        <taxon>Eukaryota</taxon>
        <taxon>Fungi</taxon>
        <taxon>Dikarya</taxon>
        <taxon>Ascomycota</taxon>
        <taxon>Saccharomycotina</taxon>
        <taxon>Pichiomycetes</taxon>
        <taxon>Metschnikowiaceae</taxon>
        <taxon>Australozyma</taxon>
    </lineage>
</organism>
<dbReference type="EMBL" id="CP138897">
    <property type="protein sequence ID" value="WPK26098.1"/>
    <property type="molecule type" value="Genomic_DNA"/>
</dbReference>
<protein>
    <submittedName>
        <fullName evidence="3">Uncharacterized protein</fullName>
    </submittedName>
</protein>
<feature type="region of interest" description="Disordered" evidence="1">
    <location>
        <begin position="345"/>
        <end position="383"/>
    </location>
</feature>
<feature type="transmembrane region" description="Helical" evidence="2">
    <location>
        <begin position="40"/>
        <end position="60"/>
    </location>
</feature>
<feature type="compositionally biased region" description="Acidic residues" evidence="1">
    <location>
        <begin position="263"/>
        <end position="273"/>
    </location>
</feature>
<gene>
    <name evidence="3" type="ORF">PUMCH_003443</name>
</gene>
<feature type="compositionally biased region" description="Polar residues" evidence="1">
    <location>
        <begin position="349"/>
        <end position="359"/>
    </location>
</feature>
<evidence type="ECO:0000313" key="3">
    <source>
        <dbReference type="EMBL" id="WPK26098.1"/>
    </source>
</evidence>
<dbReference type="AlphaFoldDB" id="A0AAX4HCK2"/>
<sequence>MSMALISSLYLFTKAVVLFPFTHVVSPIIRLCWLIFKHLVIVPFVLMFRTFLFAFVYVPLTPVLRTARVEYNPDVPVEQWLFGLAMALKPHISQFVVHFVHYTMVSLIMGSAVGVVAGCNIGLVSRLFTIAPEQPKRTKFTQTTPYVDRLANKPSVKQDTLPEEHNLPNRTMSGNLEILVTKIASESNKDVKVKQEKLNDSLAKIETESVKKPLESEPSSLNHASEPKFKDFPKPSPLAGLKHIGNDPLDALSRQLYEDDDGYGLMDYEDLENIDPQPPVVRPSQERRKRERKAPESKYGAGTRKGSLVDIIIEEEAEKDASPIPRSAPMNISLSTLQLDLEGLPTLAPTDTNVSGESSFTREDELSSVVTAHSEDHKETQRK</sequence>